<accession>A0A182N4S3</accession>
<feature type="signal peptide" evidence="2">
    <location>
        <begin position="1"/>
        <end position="28"/>
    </location>
</feature>
<evidence type="ECO:0000256" key="2">
    <source>
        <dbReference type="SAM" id="SignalP"/>
    </source>
</evidence>
<feature type="compositionally biased region" description="Acidic residues" evidence="1">
    <location>
        <begin position="222"/>
        <end position="231"/>
    </location>
</feature>
<keyword evidence="2" id="KW-0732">Signal</keyword>
<feature type="chain" id="PRO_5008129375" evidence="2">
    <location>
        <begin position="29"/>
        <end position="257"/>
    </location>
</feature>
<evidence type="ECO:0000313" key="3">
    <source>
        <dbReference type="EnsemblMetazoa" id="ADIR002638-PA"/>
    </source>
</evidence>
<evidence type="ECO:0000256" key="1">
    <source>
        <dbReference type="SAM" id="MobiDB-lite"/>
    </source>
</evidence>
<protein>
    <submittedName>
        <fullName evidence="3">Uncharacterized protein</fullName>
    </submittedName>
</protein>
<feature type="region of interest" description="Disordered" evidence="1">
    <location>
        <begin position="209"/>
        <end position="257"/>
    </location>
</feature>
<dbReference type="EnsemblMetazoa" id="ADIR002638-RA">
    <property type="protein sequence ID" value="ADIR002638-PA"/>
    <property type="gene ID" value="ADIR002638"/>
</dbReference>
<dbReference type="VEuPathDB" id="VectorBase:ADIR002638"/>
<organism evidence="3 4">
    <name type="scientific">Anopheles dirus</name>
    <dbReference type="NCBI Taxonomy" id="7168"/>
    <lineage>
        <taxon>Eukaryota</taxon>
        <taxon>Metazoa</taxon>
        <taxon>Ecdysozoa</taxon>
        <taxon>Arthropoda</taxon>
        <taxon>Hexapoda</taxon>
        <taxon>Insecta</taxon>
        <taxon>Pterygota</taxon>
        <taxon>Neoptera</taxon>
        <taxon>Endopterygota</taxon>
        <taxon>Diptera</taxon>
        <taxon>Nematocera</taxon>
        <taxon>Culicoidea</taxon>
        <taxon>Culicidae</taxon>
        <taxon>Anophelinae</taxon>
        <taxon>Anopheles</taxon>
    </lineage>
</organism>
<reference evidence="4" key="1">
    <citation type="submission" date="2013-03" db="EMBL/GenBank/DDBJ databases">
        <title>The Genome Sequence of Anopheles dirus WRAIR2.</title>
        <authorList>
            <consortium name="The Broad Institute Genomics Platform"/>
            <person name="Neafsey D.E."/>
            <person name="Walton C."/>
            <person name="Walker B."/>
            <person name="Young S.K."/>
            <person name="Zeng Q."/>
            <person name="Gargeya S."/>
            <person name="Fitzgerald M."/>
            <person name="Haas B."/>
            <person name="Abouelleil A."/>
            <person name="Allen A.W."/>
            <person name="Alvarado L."/>
            <person name="Arachchi H.M."/>
            <person name="Berlin A.M."/>
            <person name="Chapman S.B."/>
            <person name="Gainer-Dewar J."/>
            <person name="Goldberg J."/>
            <person name="Griggs A."/>
            <person name="Gujja S."/>
            <person name="Hansen M."/>
            <person name="Howarth C."/>
            <person name="Imamovic A."/>
            <person name="Ireland A."/>
            <person name="Larimer J."/>
            <person name="McCowan C."/>
            <person name="Murphy C."/>
            <person name="Pearson M."/>
            <person name="Poon T.W."/>
            <person name="Priest M."/>
            <person name="Roberts A."/>
            <person name="Saif S."/>
            <person name="Shea T."/>
            <person name="Sisk P."/>
            <person name="Sykes S."/>
            <person name="Wortman J."/>
            <person name="Nusbaum C."/>
            <person name="Birren B."/>
        </authorList>
    </citation>
    <scope>NUCLEOTIDE SEQUENCE [LARGE SCALE GENOMIC DNA]</scope>
    <source>
        <strain evidence="4">WRAIR2</strain>
    </source>
</reference>
<sequence>MGAVRKPQLLVVGVVMLMCQLHLRHCRAIAADHGEVPTRTQQLAQSTAFRTQPSVPLSFDSKAKLTGFNRALSDRLQRTRTDLRPLQARATQLQQHYDSFQRRHRSPTDPKSLRTERNALLQEATRLRTAVEGKLQGFGALDQRYRHMRTLLRSNPQEQASALPRAWLDRDTERQIELNERVYKNIIDLLVHLIECPVNIIHDVLGPALPAPSSTPPPPTEEPTDGDETENDATTLYYEPIESDASVGEPWLEEFHY</sequence>
<keyword evidence="4" id="KW-1185">Reference proteome</keyword>
<dbReference type="Proteomes" id="UP000075884">
    <property type="component" value="Unassembled WGS sequence"/>
</dbReference>
<proteinExistence type="predicted"/>
<reference evidence="3" key="2">
    <citation type="submission" date="2020-05" db="UniProtKB">
        <authorList>
            <consortium name="EnsemblMetazoa"/>
        </authorList>
    </citation>
    <scope>IDENTIFICATION</scope>
    <source>
        <strain evidence="3">WRAIR2</strain>
    </source>
</reference>
<dbReference type="AlphaFoldDB" id="A0A182N4S3"/>
<feature type="compositionally biased region" description="Pro residues" evidence="1">
    <location>
        <begin position="209"/>
        <end position="221"/>
    </location>
</feature>
<evidence type="ECO:0000313" key="4">
    <source>
        <dbReference type="Proteomes" id="UP000075884"/>
    </source>
</evidence>
<name>A0A182N4S3_9DIPT</name>